<accession>A0A0W1KK58</accession>
<keyword evidence="3" id="KW-1185">Reference proteome</keyword>
<sequence length="366" mass="37409">MFTSRPSKTVISGGIFAVLLAAGAALPSSYMVQRPGPVLDVTEHGENLVTVGGTQTFDSGTHFLMTTVNALGNADAGISGAVVASALLTSDEVVPVRAYYPKEVSSSEVNEQNVQLMTSSQDTAAAVAFEEAGMDVSMTLSVAGVPEGSPAEAILQEGDVLRAITTPERTATIGTFRQMTNVLDDTAPGTQVTLTIERDGSEQEVTTTTRGFEPDVTGWVHPGSVLGIYVSVADVQLPAQATYEVEGIGGPSAGTMFTLAIYDAVTPGSLGGDAVIAGTGAIAWDGDIEPIGGIRHKLAGASAAGATDFIAPAYNCPETIGYELDGLNIWAVRTIDQAIAAVEAIGAGDTSSLTPCSALPEVNPEG</sequence>
<dbReference type="SUPFAM" id="SSF50156">
    <property type="entry name" value="PDZ domain-like"/>
    <property type="match status" value="1"/>
</dbReference>
<keyword evidence="1 2" id="KW-0645">Protease</keyword>
<organism evidence="2 3">
    <name type="scientific">Trueperella bernardiae</name>
    <dbReference type="NCBI Taxonomy" id="59561"/>
    <lineage>
        <taxon>Bacteria</taxon>
        <taxon>Bacillati</taxon>
        <taxon>Actinomycetota</taxon>
        <taxon>Actinomycetes</taxon>
        <taxon>Actinomycetales</taxon>
        <taxon>Actinomycetaceae</taxon>
        <taxon>Trueperella</taxon>
    </lineage>
</organism>
<dbReference type="PROSITE" id="PS51786">
    <property type="entry name" value="LON_PROTEOLYTIC"/>
    <property type="match status" value="1"/>
</dbReference>
<evidence type="ECO:0000313" key="3">
    <source>
        <dbReference type="Proteomes" id="UP000054404"/>
    </source>
</evidence>
<dbReference type="GO" id="GO:0004252">
    <property type="term" value="F:serine-type endopeptidase activity"/>
    <property type="evidence" value="ECO:0007669"/>
    <property type="project" value="UniProtKB-UniRule"/>
</dbReference>
<dbReference type="GO" id="GO:0005524">
    <property type="term" value="F:ATP binding"/>
    <property type="evidence" value="ECO:0007669"/>
    <property type="project" value="InterPro"/>
</dbReference>
<comment type="similarity">
    <text evidence="1">Belongs to the peptidase S16 family.</text>
</comment>
<feature type="active site" evidence="1">
    <location>
        <position position="252"/>
    </location>
</feature>
<dbReference type="InterPro" id="IPR014721">
    <property type="entry name" value="Ribsml_uS5_D2-typ_fold_subgr"/>
</dbReference>
<dbReference type="PATRIC" id="fig|59561.3.peg.922"/>
<keyword evidence="1" id="KW-0720">Serine protease</keyword>
<dbReference type="Pfam" id="PF05362">
    <property type="entry name" value="Lon_C"/>
    <property type="match status" value="1"/>
</dbReference>
<dbReference type="Gene3D" id="2.30.42.10">
    <property type="match status" value="1"/>
</dbReference>
<feature type="active site" evidence="1">
    <location>
        <position position="297"/>
    </location>
</feature>
<dbReference type="InterPro" id="IPR036034">
    <property type="entry name" value="PDZ_sf"/>
</dbReference>
<reference evidence="2 3" key="1">
    <citation type="submission" date="2015-11" db="EMBL/GenBank/DDBJ databases">
        <title>Draft Genome Sequence of the Type Strain Trueperella bernardiae LCDC 89-0504T, Isolated from Blood Culture.</title>
        <authorList>
            <person name="Bernier A.-M."/>
            <person name="Bernard K."/>
        </authorList>
    </citation>
    <scope>NUCLEOTIDE SEQUENCE [LARGE SCALE GENOMIC DNA]</scope>
    <source>
        <strain evidence="2 3">LCDC 89-0504</strain>
    </source>
</reference>
<dbReference type="EC" id="3.4.21.53" evidence="1"/>
<proteinExistence type="inferred from homology"/>
<comment type="caution">
    <text evidence="2">The sequence shown here is derived from an EMBL/GenBank/DDBJ whole genome shotgun (WGS) entry which is preliminary data.</text>
</comment>
<dbReference type="EMBL" id="LNIZ01000003">
    <property type="protein sequence ID" value="KTF04408.1"/>
    <property type="molecule type" value="Genomic_DNA"/>
</dbReference>
<dbReference type="Proteomes" id="UP000054404">
    <property type="component" value="Unassembled WGS sequence"/>
</dbReference>
<keyword evidence="1 2" id="KW-0378">Hydrolase</keyword>
<dbReference type="AlphaFoldDB" id="A0A0W1KK58"/>
<dbReference type="SUPFAM" id="SSF54211">
    <property type="entry name" value="Ribosomal protein S5 domain 2-like"/>
    <property type="match status" value="1"/>
</dbReference>
<dbReference type="InterPro" id="IPR020568">
    <property type="entry name" value="Ribosomal_Su5_D2-typ_SF"/>
</dbReference>
<dbReference type="PANTHER" id="PTHR10046">
    <property type="entry name" value="ATP DEPENDENT LON PROTEASE FAMILY MEMBER"/>
    <property type="match status" value="1"/>
</dbReference>
<dbReference type="Gene3D" id="3.30.230.10">
    <property type="match status" value="1"/>
</dbReference>
<name>A0A0W1KK58_9ACTO</name>
<comment type="catalytic activity">
    <reaction evidence="1">
        <text>Hydrolysis of proteins in presence of ATP.</text>
        <dbReference type="EC" id="3.4.21.53"/>
    </reaction>
</comment>
<gene>
    <name evidence="2" type="primary">lon2</name>
    <name evidence="2" type="ORF">AQZ59_00930</name>
</gene>
<dbReference type="GO" id="GO:0006508">
    <property type="term" value="P:proteolysis"/>
    <property type="evidence" value="ECO:0007669"/>
    <property type="project" value="UniProtKB-KW"/>
</dbReference>
<dbReference type="RefSeq" id="WP_062613489.1">
    <property type="nucleotide sequence ID" value="NZ_CALTZF010000002.1"/>
</dbReference>
<evidence type="ECO:0000313" key="2">
    <source>
        <dbReference type="EMBL" id="KTF04408.1"/>
    </source>
</evidence>
<protein>
    <recommendedName>
        <fullName evidence="1">endopeptidase La</fullName>
        <ecNumber evidence="1">3.4.21.53</ecNumber>
    </recommendedName>
</protein>
<evidence type="ECO:0000256" key="1">
    <source>
        <dbReference type="PROSITE-ProRule" id="PRU01122"/>
    </source>
</evidence>
<dbReference type="STRING" id="59561.AQZ59_00930"/>
<dbReference type="GO" id="GO:0030163">
    <property type="term" value="P:protein catabolic process"/>
    <property type="evidence" value="ECO:0007669"/>
    <property type="project" value="InterPro"/>
</dbReference>
<dbReference type="InterPro" id="IPR027065">
    <property type="entry name" value="Lon_Prtase"/>
</dbReference>
<dbReference type="OrthoDB" id="2356897at2"/>
<dbReference type="GO" id="GO:0004176">
    <property type="term" value="F:ATP-dependent peptidase activity"/>
    <property type="evidence" value="ECO:0007669"/>
    <property type="project" value="UniProtKB-UniRule"/>
</dbReference>
<dbReference type="InterPro" id="IPR008269">
    <property type="entry name" value="Lon_proteolytic"/>
</dbReference>